<dbReference type="EMBL" id="BAABLD010000005">
    <property type="protein sequence ID" value="GAA5161575.1"/>
    <property type="molecule type" value="Genomic_DNA"/>
</dbReference>
<evidence type="ECO:0000313" key="5">
    <source>
        <dbReference type="EMBL" id="GAA5161575.1"/>
    </source>
</evidence>
<dbReference type="PROSITE" id="PS50995">
    <property type="entry name" value="HTH_MARR_2"/>
    <property type="match status" value="1"/>
</dbReference>
<keyword evidence="6" id="KW-1185">Reference proteome</keyword>
<organism evidence="5 6">
    <name type="scientific">Viridibacterium curvum</name>
    <dbReference type="NCBI Taxonomy" id="1101404"/>
    <lineage>
        <taxon>Bacteria</taxon>
        <taxon>Pseudomonadati</taxon>
        <taxon>Pseudomonadota</taxon>
        <taxon>Betaproteobacteria</taxon>
        <taxon>Rhodocyclales</taxon>
        <taxon>Rhodocyclaceae</taxon>
        <taxon>Viridibacterium</taxon>
    </lineage>
</organism>
<reference evidence="6" key="1">
    <citation type="journal article" date="2019" name="Int. J. Syst. Evol. Microbiol.">
        <title>The Global Catalogue of Microorganisms (GCM) 10K type strain sequencing project: providing services to taxonomists for standard genome sequencing and annotation.</title>
        <authorList>
            <consortium name="The Broad Institute Genomics Platform"/>
            <consortium name="The Broad Institute Genome Sequencing Center for Infectious Disease"/>
            <person name="Wu L."/>
            <person name="Ma J."/>
        </authorList>
    </citation>
    <scope>NUCLEOTIDE SEQUENCE [LARGE SCALE GENOMIC DNA]</scope>
    <source>
        <strain evidence="6">JCM 18715</strain>
    </source>
</reference>
<name>A0ABP9QGK2_9RHOO</name>
<evidence type="ECO:0000259" key="4">
    <source>
        <dbReference type="PROSITE" id="PS50995"/>
    </source>
</evidence>
<dbReference type="Proteomes" id="UP001500547">
    <property type="component" value="Unassembled WGS sequence"/>
</dbReference>
<dbReference type="InterPro" id="IPR000835">
    <property type="entry name" value="HTH_MarR-typ"/>
</dbReference>
<dbReference type="InterPro" id="IPR036390">
    <property type="entry name" value="WH_DNA-bd_sf"/>
</dbReference>
<evidence type="ECO:0000256" key="1">
    <source>
        <dbReference type="ARBA" id="ARBA00023015"/>
    </source>
</evidence>
<evidence type="ECO:0000256" key="2">
    <source>
        <dbReference type="ARBA" id="ARBA00023125"/>
    </source>
</evidence>
<dbReference type="RefSeq" id="WP_345531871.1">
    <property type="nucleotide sequence ID" value="NZ_BAABLD010000005.1"/>
</dbReference>
<evidence type="ECO:0000256" key="3">
    <source>
        <dbReference type="ARBA" id="ARBA00023163"/>
    </source>
</evidence>
<keyword evidence="1" id="KW-0805">Transcription regulation</keyword>
<dbReference type="PANTHER" id="PTHR42756">
    <property type="entry name" value="TRANSCRIPTIONAL REGULATOR, MARR"/>
    <property type="match status" value="1"/>
</dbReference>
<keyword evidence="3" id="KW-0804">Transcription</keyword>
<dbReference type="InterPro" id="IPR036388">
    <property type="entry name" value="WH-like_DNA-bd_sf"/>
</dbReference>
<accession>A0ABP9QGK2</accession>
<comment type="caution">
    <text evidence="5">The sequence shown here is derived from an EMBL/GenBank/DDBJ whole genome shotgun (WGS) entry which is preliminary data.</text>
</comment>
<protein>
    <recommendedName>
        <fullName evidence="4">HTH marR-type domain-containing protein</fullName>
    </recommendedName>
</protein>
<dbReference type="PANTHER" id="PTHR42756:SF1">
    <property type="entry name" value="TRANSCRIPTIONAL REPRESSOR OF EMRAB OPERON"/>
    <property type="match status" value="1"/>
</dbReference>
<dbReference type="SUPFAM" id="SSF46785">
    <property type="entry name" value="Winged helix' DNA-binding domain"/>
    <property type="match status" value="1"/>
</dbReference>
<dbReference type="SMART" id="SM00347">
    <property type="entry name" value="HTH_MARR"/>
    <property type="match status" value="1"/>
</dbReference>
<feature type="domain" description="HTH marR-type" evidence="4">
    <location>
        <begin position="14"/>
        <end position="144"/>
    </location>
</feature>
<keyword evidence="2" id="KW-0238">DNA-binding</keyword>
<dbReference type="Gene3D" id="1.10.10.10">
    <property type="entry name" value="Winged helix-like DNA-binding domain superfamily/Winged helix DNA-binding domain"/>
    <property type="match status" value="1"/>
</dbReference>
<evidence type="ECO:0000313" key="6">
    <source>
        <dbReference type="Proteomes" id="UP001500547"/>
    </source>
</evidence>
<proteinExistence type="predicted"/>
<dbReference type="Pfam" id="PF12802">
    <property type="entry name" value="MarR_2"/>
    <property type="match status" value="1"/>
</dbReference>
<gene>
    <name evidence="5" type="ORF">GCM10025770_11000</name>
</gene>
<sequence>MARTRKPIAAAPLEAHLGFWLRFVSNHVSQRFQKQLEARDVTVTEWVALRTLLDQEESSHASLITALGMTKGAASKVMSRLEQKGLAERLAVDGRAQALRLTQAGKRLLPQLAALADANDEHFFAHLPEADRATLMALMQGLVQHHQLKEIPTA</sequence>